<gene>
    <name evidence="2" type="ORF">UFOPK3417_02129</name>
</gene>
<feature type="compositionally biased region" description="Basic and acidic residues" evidence="1">
    <location>
        <begin position="168"/>
        <end position="190"/>
    </location>
</feature>
<feature type="region of interest" description="Disordered" evidence="1">
    <location>
        <begin position="99"/>
        <end position="198"/>
    </location>
</feature>
<feature type="compositionally biased region" description="Basic and acidic residues" evidence="1">
    <location>
        <begin position="256"/>
        <end position="277"/>
    </location>
</feature>
<evidence type="ECO:0000256" key="1">
    <source>
        <dbReference type="SAM" id="MobiDB-lite"/>
    </source>
</evidence>
<feature type="compositionally biased region" description="Basic residues" evidence="1">
    <location>
        <begin position="147"/>
        <end position="158"/>
    </location>
</feature>
<feature type="region of interest" description="Disordered" evidence="1">
    <location>
        <begin position="1"/>
        <end position="78"/>
    </location>
</feature>
<proteinExistence type="predicted"/>
<accession>A0A6J7F6D1</accession>
<sequence>MGNEQPPGRQQRGAPDGRRRGDHHHNHEHRDRHLADEHTAERRAVERGHAAHQSPRLRSAGEHQHGHGIRQQRHETHGRGISACAGISLCIRISLAPAEPRTPPEQHHAETTHPQRSSEQVEPIEQQTERGQAPGARVPGQAERDRKAHHQRNKRGPPRRTTGQANTADHETAERHEHEAHEQRDAEARRGRIGPRGDVCNAAQPEACAVRGLRSEQQHGGHRSNRNRSPPGAGEVQSLPHRHATTRPSGHGRQHTGADEQREPRERNEAQRTDHPLECGGRAARTHGFEHGALVPHGRTHLERERPVHHVRVHRRNPVAHHVHPSRNVLGVAQRHHHLRAVRCVQRGVQRHIGTGGVQQAQPGELLLHLAVEVQHHLQRRALQHRTGAGARIVERRVGRGRSRADRHRQPQHCHEHRHEAPCGPSRPHANCTGSSPSGTARPSNHARRTGGLRRSAASGSVASPIGWRLVHSMVRMRSSSVT</sequence>
<feature type="compositionally biased region" description="Low complexity" evidence="1">
    <location>
        <begin position="1"/>
        <end position="14"/>
    </location>
</feature>
<evidence type="ECO:0000313" key="2">
    <source>
        <dbReference type="EMBL" id="CAB4886943.1"/>
    </source>
</evidence>
<protein>
    <submittedName>
        <fullName evidence="2">Unannotated protein</fullName>
    </submittedName>
</protein>
<feature type="compositionally biased region" description="Polar residues" evidence="1">
    <location>
        <begin position="432"/>
        <end position="443"/>
    </location>
</feature>
<reference evidence="2" key="1">
    <citation type="submission" date="2020-05" db="EMBL/GenBank/DDBJ databases">
        <authorList>
            <person name="Chiriac C."/>
            <person name="Salcher M."/>
            <person name="Ghai R."/>
            <person name="Kavagutti S V."/>
        </authorList>
    </citation>
    <scope>NUCLEOTIDE SEQUENCE</scope>
</reference>
<feature type="compositionally biased region" description="Polar residues" evidence="1">
    <location>
        <begin position="114"/>
        <end position="130"/>
    </location>
</feature>
<feature type="region of interest" description="Disordered" evidence="1">
    <location>
        <begin position="212"/>
        <end position="278"/>
    </location>
</feature>
<feature type="compositionally biased region" description="Basic and acidic residues" evidence="1">
    <location>
        <begin position="102"/>
        <end position="113"/>
    </location>
</feature>
<name>A0A6J7F6D1_9ZZZZ</name>
<feature type="compositionally biased region" description="Basic residues" evidence="1">
    <location>
        <begin position="240"/>
        <end position="254"/>
    </location>
</feature>
<organism evidence="2">
    <name type="scientific">freshwater metagenome</name>
    <dbReference type="NCBI Taxonomy" id="449393"/>
    <lineage>
        <taxon>unclassified sequences</taxon>
        <taxon>metagenomes</taxon>
        <taxon>ecological metagenomes</taxon>
    </lineage>
</organism>
<dbReference type="AlphaFoldDB" id="A0A6J7F6D1"/>
<feature type="compositionally biased region" description="Basic residues" evidence="1">
    <location>
        <begin position="399"/>
        <end position="412"/>
    </location>
</feature>
<feature type="compositionally biased region" description="Basic and acidic residues" evidence="1">
    <location>
        <begin position="28"/>
        <end position="49"/>
    </location>
</feature>
<feature type="region of interest" description="Disordered" evidence="1">
    <location>
        <begin position="383"/>
        <end position="461"/>
    </location>
</feature>
<dbReference type="EMBL" id="CAFBLR010000312">
    <property type="protein sequence ID" value="CAB4886943.1"/>
    <property type="molecule type" value="Genomic_DNA"/>
</dbReference>